<keyword evidence="6" id="KW-1003">Cell membrane</keyword>
<evidence type="ECO:0000256" key="2">
    <source>
        <dbReference type="ARBA" id="ARBA00009142"/>
    </source>
</evidence>
<dbReference type="Proteomes" id="UP000553059">
    <property type="component" value="Unassembled WGS sequence"/>
</dbReference>
<accession>A0A7C6Z3J7</accession>
<keyword evidence="3 6" id="KW-0812">Transmembrane</keyword>
<organism evidence="7 8">
    <name type="scientific">Desulfitobacterium dehalogenans</name>
    <dbReference type="NCBI Taxonomy" id="36854"/>
    <lineage>
        <taxon>Bacteria</taxon>
        <taxon>Bacillati</taxon>
        <taxon>Bacillota</taxon>
        <taxon>Clostridia</taxon>
        <taxon>Eubacteriales</taxon>
        <taxon>Desulfitobacteriaceae</taxon>
        <taxon>Desulfitobacterium</taxon>
    </lineage>
</organism>
<feature type="transmembrane region" description="Helical" evidence="6">
    <location>
        <begin position="120"/>
        <end position="137"/>
    </location>
</feature>
<name>A0A7C6Z3J7_9FIRM</name>
<evidence type="ECO:0000256" key="5">
    <source>
        <dbReference type="ARBA" id="ARBA00023136"/>
    </source>
</evidence>
<keyword evidence="4 6" id="KW-1133">Transmembrane helix</keyword>
<feature type="transmembrane region" description="Helical" evidence="6">
    <location>
        <begin position="219"/>
        <end position="240"/>
    </location>
</feature>
<comment type="subcellular location">
    <subcellularLocation>
        <location evidence="6">Cell membrane</location>
        <topology evidence="6">Multi-pass membrane protein</topology>
    </subcellularLocation>
    <subcellularLocation>
        <location evidence="1">Membrane</location>
        <topology evidence="1">Multi-pass membrane protein</topology>
    </subcellularLocation>
</comment>
<dbReference type="PANTHER" id="PTHR43701:SF2">
    <property type="entry name" value="MEMBRANE TRANSPORTER PROTEIN YJNA-RELATED"/>
    <property type="match status" value="1"/>
</dbReference>
<feature type="transmembrane region" description="Helical" evidence="6">
    <location>
        <begin position="195"/>
        <end position="213"/>
    </location>
</feature>
<reference evidence="7 8" key="1">
    <citation type="journal article" date="2020" name="Biotechnol. Biofuels">
        <title>New insights from the biogas microbiome by comprehensive genome-resolved metagenomics of nearly 1600 species originating from multiple anaerobic digesters.</title>
        <authorList>
            <person name="Campanaro S."/>
            <person name="Treu L."/>
            <person name="Rodriguez-R L.M."/>
            <person name="Kovalovszki A."/>
            <person name="Ziels R.M."/>
            <person name="Maus I."/>
            <person name="Zhu X."/>
            <person name="Kougias P.G."/>
            <person name="Basile A."/>
            <person name="Luo G."/>
            <person name="Schluter A."/>
            <person name="Konstantinidis K.T."/>
            <person name="Angelidaki I."/>
        </authorList>
    </citation>
    <scope>NUCLEOTIDE SEQUENCE [LARGE SCALE GENOMIC DNA]</scope>
    <source>
        <strain evidence="7">AS05jafATM_4</strain>
    </source>
</reference>
<sequence length="267" mass="29574">MKASLIYCILSVISFILFYSYEPSHVMSLLFIVGFLASIVGTIYGGGGLITLPAMMLLGIPVQMSVATNKFSSGLAAFVNFMTMLYQGKITLQNIWWLLCTAFCGGVFGAFVTVKLSTEVMNIVACILLLFTLVITVKRKKIVASKIQNSTSKRQLTILPLLIGMYDGGFGPGSSTMSILYFLKRGFSYLKAAEYTRVLIFSSCSGAFIWFYLTGFINWGYVWPITIGSIIGSQLGLNLLPYISVKYLERLLPIILVLLIFQVLWNN</sequence>
<evidence type="ECO:0000256" key="3">
    <source>
        <dbReference type="ARBA" id="ARBA00022692"/>
    </source>
</evidence>
<dbReference type="InterPro" id="IPR051598">
    <property type="entry name" value="TSUP/Inactive_protease-like"/>
</dbReference>
<evidence type="ECO:0000256" key="6">
    <source>
        <dbReference type="RuleBase" id="RU363041"/>
    </source>
</evidence>
<keyword evidence="5 6" id="KW-0472">Membrane</keyword>
<gene>
    <name evidence="7" type="ORF">GX523_06285</name>
</gene>
<dbReference type="GO" id="GO:0005886">
    <property type="term" value="C:plasma membrane"/>
    <property type="evidence" value="ECO:0007669"/>
    <property type="project" value="UniProtKB-SubCell"/>
</dbReference>
<dbReference type="EMBL" id="DUTF01000142">
    <property type="protein sequence ID" value="HHY26348.1"/>
    <property type="molecule type" value="Genomic_DNA"/>
</dbReference>
<dbReference type="PANTHER" id="PTHR43701">
    <property type="entry name" value="MEMBRANE TRANSPORTER PROTEIN MJ0441-RELATED"/>
    <property type="match status" value="1"/>
</dbReference>
<evidence type="ECO:0000256" key="4">
    <source>
        <dbReference type="ARBA" id="ARBA00022989"/>
    </source>
</evidence>
<dbReference type="InterPro" id="IPR002781">
    <property type="entry name" value="TM_pro_TauE-like"/>
</dbReference>
<protein>
    <recommendedName>
        <fullName evidence="6">Probable membrane transporter protein</fullName>
    </recommendedName>
</protein>
<comment type="similarity">
    <text evidence="2 6">Belongs to the 4-toluene sulfonate uptake permease (TSUP) (TC 2.A.102) family.</text>
</comment>
<feature type="transmembrane region" description="Helical" evidence="6">
    <location>
        <begin position="27"/>
        <end position="59"/>
    </location>
</feature>
<feature type="transmembrane region" description="Helical" evidence="6">
    <location>
        <begin position="247"/>
        <end position="265"/>
    </location>
</feature>
<feature type="transmembrane region" description="Helical" evidence="6">
    <location>
        <begin position="71"/>
        <end position="88"/>
    </location>
</feature>
<proteinExistence type="inferred from homology"/>
<dbReference type="AlphaFoldDB" id="A0A7C6Z3J7"/>
<feature type="transmembrane region" description="Helical" evidence="6">
    <location>
        <begin position="94"/>
        <end position="113"/>
    </location>
</feature>
<feature type="transmembrane region" description="Helical" evidence="6">
    <location>
        <begin position="157"/>
        <end position="183"/>
    </location>
</feature>
<dbReference type="Pfam" id="PF01925">
    <property type="entry name" value="TauE"/>
    <property type="match status" value="1"/>
</dbReference>
<evidence type="ECO:0000313" key="7">
    <source>
        <dbReference type="EMBL" id="HHY26348.1"/>
    </source>
</evidence>
<feature type="transmembrane region" description="Helical" evidence="6">
    <location>
        <begin position="5"/>
        <end position="21"/>
    </location>
</feature>
<evidence type="ECO:0000313" key="8">
    <source>
        <dbReference type="Proteomes" id="UP000553059"/>
    </source>
</evidence>
<evidence type="ECO:0000256" key="1">
    <source>
        <dbReference type="ARBA" id="ARBA00004141"/>
    </source>
</evidence>
<comment type="caution">
    <text evidence="7">The sequence shown here is derived from an EMBL/GenBank/DDBJ whole genome shotgun (WGS) entry which is preliminary data.</text>
</comment>